<evidence type="ECO:0000313" key="2">
    <source>
        <dbReference type="Proteomes" id="UP001162992"/>
    </source>
</evidence>
<sequence>MAPALCRPAFACSKLGFPVIQGSFCFLRLRNCRSHNLSLSVGLRGSFYSCTPSIVSSSLPLWSSQHCRESLAVLSRIKERSRKVAAGRCGFWKLCKERTGCKLSGFKFNAQSSRNLSRLLFVYAKGDDSTPSEMSFENALKLLGVEEKASFDEILRAKKALVESSAGDEKLVSQVEAAYDALLMQRLMKRRAGEVVDGSVLYADVKTPKANVGSSGVNWLRGALNSVPIIVETPSLRILGTQTAIYSVLMALTYANGLVSSTGSSFQDTRADAPGLILAIGFGASLLFLRKQRLTLGKAAAVTTASLVAGAVVGGMVESWLRVDIVPVFGVGSPAVLVSEFVLLSLWLASLYLR</sequence>
<proteinExistence type="predicted"/>
<organism evidence="1 2">
    <name type="scientific">Diphasiastrum complanatum</name>
    <name type="common">Issler's clubmoss</name>
    <name type="synonym">Lycopodium complanatum</name>
    <dbReference type="NCBI Taxonomy" id="34168"/>
    <lineage>
        <taxon>Eukaryota</taxon>
        <taxon>Viridiplantae</taxon>
        <taxon>Streptophyta</taxon>
        <taxon>Embryophyta</taxon>
        <taxon>Tracheophyta</taxon>
        <taxon>Lycopodiopsida</taxon>
        <taxon>Lycopodiales</taxon>
        <taxon>Lycopodiaceae</taxon>
        <taxon>Lycopodioideae</taxon>
        <taxon>Diphasiastrum</taxon>
    </lineage>
</organism>
<dbReference type="EMBL" id="CM055099">
    <property type="protein sequence ID" value="KAJ7545721.1"/>
    <property type="molecule type" value="Genomic_DNA"/>
</dbReference>
<protein>
    <submittedName>
        <fullName evidence="1">Uncharacterized protein</fullName>
    </submittedName>
</protein>
<accession>A0ACC2CUS7</accession>
<name>A0ACC2CUS7_DIPCM</name>
<dbReference type="Proteomes" id="UP001162992">
    <property type="component" value="Chromosome 8"/>
</dbReference>
<reference evidence="2" key="1">
    <citation type="journal article" date="2024" name="Proc. Natl. Acad. Sci. U.S.A.">
        <title>Extraordinary preservation of gene collinearity over three hundred million years revealed in homosporous lycophytes.</title>
        <authorList>
            <person name="Li C."/>
            <person name="Wickell D."/>
            <person name="Kuo L.Y."/>
            <person name="Chen X."/>
            <person name="Nie B."/>
            <person name="Liao X."/>
            <person name="Peng D."/>
            <person name="Ji J."/>
            <person name="Jenkins J."/>
            <person name="Williams M."/>
            <person name="Shu S."/>
            <person name="Plott C."/>
            <person name="Barry K."/>
            <person name="Rajasekar S."/>
            <person name="Grimwood J."/>
            <person name="Han X."/>
            <person name="Sun S."/>
            <person name="Hou Z."/>
            <person name="He W."/>
            <person name="Dai G."/>
            <person name="Sun C."/>
            <person name="Schmutz J."/>
            <person name="Leebens-Mack J.H."/>
            <person name="Li F.W."/>
            <person name="Wang L."/>
        </authorList>
    </citation>
    <scope>NUCLEOTIDE SEQUENCE [LARGE SCALE GENOMIC DNA]</scope>
    <source>
        <strain evidence="2">cv. PW_Plant_1</strain>
    </source>
</reference>
<gene>
    <name evidence="1" type="ORF">O6H91_08G007100</name>
</gene>
<comment type="caution">
    <text evidence="1">The sequence shown here is derived from an EMBL/GenBank/DDBJ whole genome shotgun (WGS) entry which is preliminary data.</text>
</comment>
<keyword evidence="2" id="KW-1185">Reference proteome</keyword>
<evidence type="ECO:0000313" key="1">
    <source>
        <dbReference type="EMBL" id="KAJ7545721.1"/>
    </source>
</evidence>